<evidence type="ECO:0008006" key="3">
    <source>
        <dbReference type="Google" id="ProtNLM"/>
    </source>
</evidence>
<dbReference type="VEuPathDB" id="TriTrypDB:TRSC58_01982"/>
<keyword evidence="2" id="KW-1185">Reference proteome</keyword>
<comment type="caution">
    <text evidence="1">The sequence shown here is derived from an EMBL/GenBank/DDBJ whole genome shotgun (WGS) entry which is preliminary data.</text>
</comment>
<dbReference type="AlphaFoldDB" id="A0A061J4B7"/>
<evidence type="ECO:0000313" key="1">
    <source>
        <dbReference type="EMBL" id="ESL10288.1"/>
    </source>
</evidence>
<dbReference type="OrthoDB" id="274913at2759"/>
<proteinExistence type="predicted"/>
<dbReference type="Proteomes" id="UP000031737">
    <property type="component" value="Unassembled WGS sequence"/>
</dbReference>
<gene>
    <name evidence="1" type="ORF">TRSC58_01982</name>
</gene>
<name>A0A061J4B7_TRYRA</name>
<accession>A0A061J4B7</accession>
<dbReference type="InterPro" id="IPR036188">
    <property type="entry name" value="FAD/NAD-bd_sf"/>
</dbReference>
<sequence>MYAVNPWGKVLLIGSGVGTYAMGIGMRWRESNVQLIEKRVDPSYEHSLRRRCVCTNQTVKLLTDLGCTRTKIESILQRAKGWRFLRPNLEVIKESAVFPGCADGEAVYHCQEGLLLRMLRTEFLRFGGSISWGTAAFDAFESGDGSGSWSLRKMYGLETGAEAIITTAKGSSFAPVLMVEDPNRMAVLFDEESGIFHSSREHIEMIFGSNDVAIVLGLGLVIHMWHMSNNLIAWRAVRREQKGGSGFCTNELHSSIREVLENSVERQARVRLLPATTPAIKDSVSHVKLSVLGEGLLPVDPFEWRGDRARCLIEEASALCRAFYGKKYHRGNVAYLLRGLEQDSLSKRASLLRRDLEDAKRFLAVHPVIEEEPDAVLIQRVSS</sequence>
<dbReference type="EMBL" id="AUPL01001982">
    <property type="protein sequence ID" value="ESL10288.1"/>
    <property type="molecule type" value="Genomic_DNA"/>
</dbReference>
<evidence type="ECO:0000313" key="2">
    <source>
        <dbReference type="Proteomes" id="UP000031737"/>
    </source>
</evidence>
<organism evidence="1 2">
    <name type="scientific">Trypanosoma rangeli SC58</name>
    <dbReference type="NCBI Taxonomy" id="429131"/>
    <lineage>
        <taxon>Eukaryota</taxon>
        <taxon>Discoba</taxon>
        <taxon>Euglenozoa</taxon>
        <taxon>Kinetoplastea</taxon>
        <taxon>Metakinetoplastina</taxon>
        <taxon>Trypanosomatida</taxon>
        <taxon>Trypanosomatidae</taxon>
        <taxon>Trypanosoma</taxon>
        <taxon>Herpetosoma</taxon>
    </lineage>
</organism>
<reference evidence="1 2" key="1">
    <citation type="submission" date="2013-07" db="EMBL/GenBank/DDBJ databases">
        <authorList>
            <person name="Stoco P.H."/>
            <person name="Wagner G."/>
            <person name="Gerber A."/>
            <person name="Zaha A."/>
            <person name="Thompson C."/>
            <person name="Bartholomeu D.C."/>
            <person name="Luckemeyer D.D."/>
            <person name="Bahia D."/>
            <person name="Loreto E."/>
            <person name="Prestes E.B."/>
            <person name="Lima F.M."/>
            <person name="Rodrigues-Luiz G."/>
            <person name="Vallejo G.A."/>
            <person name="Filho J.F."/>
            <person name="Monteiro K.M."/>
            <person name="Tyler K.M."/>
            <person name="de Almeida L.G."/>
            <person name="Ortiz M.F."/>
            <person name="Siervo M.A."/>
            <person name="de Moraes M.H."/>
            <person name="Cunha O.L."/>
            <person name="Mendonca-Neto R."/>
            <person name="Silva R."/>
            <person name="Teixeira S.M."/>
            <person name="Murta S.M."/>
            <person name="Sincero T.C."/>
            <person name="Mendes T.A."/>
            <person name="Urmenyi T.P."/>
            <person name="Silva V.G."/>
            <person name="da Rocha W.D."/>
            <person name="Andersson B."/>
            <person name="Romanha A.J."/>
            <person name="Steindel M."/>
            <person name="de Vasconcelos A.T."/>
            <person name="Grisard E.C."/>
        </authorList>
    </citation>
    <scope>NUCLEOTIDE SEQUENCE [LARGE SCALE GENOMIC DNA]</scope>
    <source>
        <strain evidence="1 2">SC58</strain>
    </source>
</reference>
<dbReference type="SUPFAM" id="SSF51905">
    <property type="entry name" value="FAD/NAD(P)-binding domain"/>
    <property type="match status" value="1"/>
</dbReference>
<protein>
    <recommendedName>
        <fullName evidence="3">FAD-binding domain-containing protein</fullName>
    </recommendedName>
</protein>